<dbReference type="PRINTS" id="PR00747">
    <property type="entry name" value="GLYHDRLASE47"/>
</dbReference>
<gene>
    <name evidence="23" type="ORF">EB796_000063</name>
</gene>
<dbReference type="Pfam" id="PF01532">
    <property type="entry name" value="Glyco_hydro_47"/>
    <property type="match status" value="1"/>
</dbReference>
<reference evidence="23" key="1">
    <citation type="submission" date="2020-06" db="EMBL/GenBank/DDBJ databases">
        <title>Draft genome of Bugula neritina, a colonial animal packing powerful symbionts and potential medicines.</title>
        <authorList>
            <person name="Rayko M."/>
        </authorList>
    </citation>
    <scope>NUCLEOTIDE SEQUENCE [LARGE SCALE GENOMIC DNA]</scope>
    <source>
        <strain evidence="23">Kwan_BN1</strain>
    </source>
</reference>
<evidence type="ECO:0000256" key="15">
    <source>
        <dbReference type="ARBA" id="ARBA00023295"/>
    </source>
</evidence>
<comment type="similarity">
    <text evidence="4 21">Belongs to the glycosyl hydrolase 47 family.</text>
</comment>
<comment type="caution">
    <text evidence="23">The sequence shown here is derived from an EMBL/GenBank/DDBJ whole genome shotgun (WGS) entry which is preliminary data.</text>
</comment>
<feature type="active site" evidence="18">
    <location>
        <position position="309"/>
    </location>
</feature>
<comment type="subcellular location">
    <subcellularLocation>
        <location evidence="2">Golgi apparatus membrane</location>
        <topology evidence="2">Single-pass type II membrane protein</topology>
    </subcellularLocation>
</comment>
<comment type="pathway">
    <text evidence="3">Protein modification; protein glycosylation.</text>
</comment>
<keyword evidence="15 21" id="KW-0326">Glycosidase</keyword>
<evidence type="ECO:0000256" key="17">
    <source>
        <dbReference type="ARBA" id="ARBA00048605"/>
    </source>
</evidence>
<evidence type="ECO:0000256" key="21">
    <source>
        <dbReference type="RuleBase" id="RU361193"/>
    </source>
</evidence>
<proteinExistence type="inferred from homology"/>
<keyword evidence="6 19" id="KW-0479">Metal-binding</keyword>
<evidence type="ECO:0000256" key="5">
    <source>
        <dbReference type="ARBA" id="ARBA00022692"/>
    </source>
</evidence>
<keyword evidence="12" id="KW-0472">Membrane</keyword>
<evidence type="ECO:0000256" key="3">
    <source>
        <dbReference type="ARBA" id="ARBA00004922"/>
    </source>
</evidence>
<keyword evidence="5" id="KW-0812">Transmembrane</keyword>
<dbReference type="EC" id="3.2.1.-" evidence="21"/>
<accession>A0A7J7KU52</accession>
<evidence type="ECO:0000256" key="19">
    <source>
        <dbReference type="PIRSR" id="PIRSR601382-2"/>
    </source>
</evidence>
<dbReference type="GO" id="GO:0000139">
    <property type="term" value="C:Golgi membrane"/>
    <property type="evidence" value="ECO:0007669"/>
    <property type="project" value="UniProtKB-SubCell"/>
</dbReference>
<evidence type="ECO:0000256" key="14">
    <source>
        <dbReference type="ARBA" id="ARBA00023180"/>
    </source>
</evidence>
<feature type="active site" description="Proton donor" evidence="18">
    <location>
        <position position="177"/>
    </location>
</feature>
<dbReference type="GO" id="GO:0004571">
    <property type="term" value="F:mannosyl-oligosaccharide 1,2-alpha-mannosidase activity"/>
    <property type="evidence" value="ECO:0007669"/>
    <property type="project" value="UniProtKB-EC"/>
</dbReference>
<feature type="active site" description="Proton donor" evidence="18">
    <location>
        <position position="420"/>
    </location>
</feature>
<feature type="disulfide bond" evidence="20">
    <location>
        <begin position="376"/>
        <end position="406"/>
    </location>
</feature>
<evidence type="ECO:0000256" key="20">
    <source>
        <dbReference type="PIRSR" id="PIRSR601382-3"/>
    </source>
</evidence>
<evidence type="ECO:0000256" key="4">
    <source>
        <dbReference type="ARBA" id="ARBA00007658"/>
    </source>
</evidence>
<dbReference type="AlphaFoldDB" id="A0A7J7KU52"/>
<keyword evidence="8 19" id="KW-0106">Calcium</keyword>
<feature type="binding site" evidence="19">
    <location>
        <position position="537"/>
    </location>
    <ligand>
        <name>Ca(2+)</name>
        <dbReference type="ChEBI" id="CHEBI:29108"/>
    </ligand>
</feature>
<dbReference type="PANTHER" id="PTHR11742">
    <property type="entry name" value="MANNOSYL-OLIGOSACCHARIDE ALPHA-1,2-MANNOSIDASE-RELATED"/>
    <property type="match status" value="1"/>
</dbReference>
<keyword evidence="10" id="KW-1133">Transmembrane helix</keyword>
<evidence type="ECO:0000256" key="22">
    <source>
        <dbReference type="SAM" id="MobiDB-lite"/>
    </source>
</evidence>
<dbReference type="InterPro" id="IPR012341">
    <property type="entry name" value="6hp_glycosidase-like_sf"/>
</dbReference>
<dbReference type="SUPFAM" id="SSF48225">
    <property type="entry name" value="Seven-hairpin glycosidases"/>
    <property type="match status" value="1"/>
</dbReference>
<evidence type="ECO:0000256" key="16">
    <source>
        <dbReference type="ARBA" id="ARBA00047669"/>
    </source>
</evidence>
<comment type="catalytic activity">
    <reaction evidence="16">
        <text>N(4)-(alpha-D-Man-(1-&gt;2)-alpha-D-Man-(1-&gt;2)-alpha-D-Man-(1-&gt;3)-[alpha-D-Man-(1-&gt;3)-[alpha-D-Man-(1-&gt;2)-alpha-D-Man-(1-&gt;6)]-alpha-D-Man-(1-&gt;6)]-beta-D-Man-(1-&gt;4)-beta-D-GlcNAc-(1-&gt;4)-beta-D-GlcNAc)-L-asparaginyl-[protein] (N-glucan mannose isomer 8A1,2,3B1,3) + 3 H2O = N(4)-(alpha-D-Man-(1-&gt;3)-[alpha-D-Man-(1-&gt;3)-[alpha-D-Man-(1-&gt;6)]-alpha-D-Man-(1-&gt;6)]-beta-D-Man-(1-&gt;4)-beta-D-GlcNAc-(1-&gt;4)-beta-D-GlcNAc)-L-asparaginyl-[protein] (N-glucan mannose isomer 5A1,2) + 3 beta-D-mannose</text>
        <dbReference type="Rhea" id="RHEA:56028"/>
        <dbReference type="Rhea" id="RHEA-COMP:14358"/>
        <dbReference type="Rhea" id="RHEA-COMP:14367"/>
        <dbReference type="ChEBI" id="CHEBI:15377"/>
        <dbReference type="ChEBI" id="CHEBI:28563"/>
        <dbReference type="ChEBI" id="CHEBI:59087"/>
        <dbReference type="ChEBI" id="CHEBI:60628"/>
        <dbReference type="EC" id="3.2.1.113"/>
    </reaction>
</comment>
<evidence type="ECO:0000256" key="2">
    <source>
        <dbReference type="ARBA" id="ARBA00004323"/>
    </source>
</evidence>
<evidence type="ECO:0000256" key="1">
    <source>
        <dbReference type="ARBA" id="ARBA00001913"/>
    </source>
</evidence>
<keyword evidence="7 21" id="KW-0378">Hydrolase</keyword>
<evidence type="ECO:0000256" key="11">
    <source>
        <dbReference type="ARBA" id="ARBA00023034"/>
    </source>
</evidence>
<keyword evidence="9" id="KW-0735">Signal-anchor</keyword>
<dbReference type="InterPro" id="IPR036026">
    <property type="entry name" value="Seven-hairpin_glycosidases"/>
</dbReference>
<dbReference type="Proteomes" id="UP000593567">
    <property type="component" value="Unassembled WGS sequence"/>
</dbReference>
<dbReference type="GO" id="GO:0005509">
    <property type="term" value="F:calcium ion binding"/>
    <property type="evidence" value="ECO:0007669"/>
    <property type="project" value="InterPro"/>
</dbReference>
<dbReference type="InterPro" id="IPR001382">
    <property type="entry name" value="Glyco_hydro_47"/>
</dbReference>
<keyword evidence="13 20" id="KW-1015">Disulfide bond</keyword>
<keyword evidence="14" id="KW-0325">Glycoprotein</keyword>
<evidence type="ECO:0000256" key="8">
    <source>
        <dbReference type="ARBA" id="ARBA00022837"/>
    </source>
</evidence>
<evidence type="ECO:0000256" key="6">
    <source>
        <dbReference type="ARBA" id="ARBA00022723"/>
    </source>
</evidence>
<dbReference type="PANTHER" id="PTHR11742:SF96">
    <property type="entry name" value="MANNOSYL-OLIGOSACCHARIDE 1,2-ALPHA-MANNOSIDASE C52E4.5"/>
    <property type="match status" value="1"/>
</dbReference>
<evidence type="ECO:0000313" key="24">
    <source>
        <dbReference type="Proteomes" id="UP000593567"/>
    </source>
</evidence>
<evidence type="ECO:0000256" key="7">
    <source>
        <dbReference type="ARBA" id="ARBA00022801"/>
    </source>
</evidence>
<dbReference type="EMBL" id="VXIV02000012">
    <property type="protein sequence ID" value="KAF6041625.1"/>
    <property type="molecule type" value="Genomic_DNA"/>
</dbReference>
<dbReference type="GO" id="GO:0006491">
    <property type="term" value="P:N-glycan processing"/>
    <property type="evidence" value="ECO:0007669"/>
    <property type="project" value="UniProtKB-ARBA"/>
</dbReference>
<feature type="region of interest" description="Disordered" evidence="22">
    <location>
        <begin position="29"/>
        <end position="56"/>
    </location>
</feature>
<comment type="catalytic activity">
    <reaction evidence="17">
        <text>N(4)-(alpha-D-Man-(1-&gt;2)-alpha-D-Man-(1-&gt;2)-alpha-D-Man-(1-&gt;3)-[alpha-D-Man-(1-&gt;2)-alpha-D-Man-(1-&gt;3)-[alpha-D-Man-(1-&gt;2)-alpha-D-Man-(1-&gt;6)]-alpha-D-Man-(1-&gt;6)]-beta-D-Man-(1-&gt;4)-beta-D-GlcNAc-(1-&gt;4)-beta-D-GlcNAc)-L-asparaginyl-[protein] (N-glucan mannose isomer 9A1,2,3B1,2,3) + 4 H2O = N(4)-(alpha-D-Man-(1-&gt;3)-[alpha-D-Man-(1-&gt;3)-[alpha-D-Man-(1-&gt;6)]-alpha-D-Man-(1-&gt;6)]-beta-D-Man-(1-&gt;4)-beta-D-GlcNAc-(1-&gt;4)-beta-D-GlcNAc)-L-asparaginyl-[protein] (N-glucan mannose isomer 5A1,2) + 4 beta-D-mannose</text>
        <dbReference type="Rhea" id="RHEA:56008"/>
        <dbReference type="Rhea" id="RHEA-COMP:14356"/>
        <dbReference type="Rhea" id="RHEA-COMP:14367"/>
        <dbReference type="ChEBI" id="CHEBI:15377"/>
        <dbReference type="ChEBI" id="CHEBI:28563"/>
        <dbReference type="ChEBI" id="CHEBI:59087"/>
        <dbReference type="ChEBI" id="CHEBI:139493"/>
        <dbReference type="EC" id="3.2.1.113"/>
    </reaction>
</comment>
<dbReference type="InterPro" id="IPR050749">
    <property type="entry name" value="Glycosyl_Hydrolase_47"/>
</dbReference>
<dbReference type="FunFam" id="1.50.10.10:FF:000017">
    <property type="entry name" value="alpha-1,2-Mannosidase"/>
    <property type="match status" value="1"/>
</dbReference>
<feature type="active site" evidence="18">
    <location>
        <position position="445"/>
    </location>
</feature>
<organism evidence="23 24">
    <name type="scientific">Bugula neritina</name>
    <name type="common">Brown bryozoan</name>
    <name type="synonym">Sertularia neritina</name>
    <dbReference type="NCBI Taxonomy" id="10212"/>
    <lineage>
        <taxon>Eukaryota</taxon>
        <taxon>Metazoa</taxon>
        <taxon>Spiralia</taxon>
        <taxon>Lophotrochozoa</taxon>
        <taxon>Bryozoa</taxon>
        <taxon>Gymnolaemata</taxon>
        <taxon>Cheilostomatida</taxon>
        <taxon>Flustrina</taxon>
        <taxon>Buguloidea</taxon>
        <taxon>Bugulidae</taxon>
        <taxon>Bugula</taxon>
    </lineage>
</organism>
<evidence type="ECO:0000313" key="23">
    <source>
        <dbReference type="EMBL" id="KAF6041625.1"/>
    </source>
</evidence>
<keyword evidence="24" id="KW-1185">Reference proteome</keyword>
<name>A0A7J7KU52_BUGNE</name>
<evidence type="ECO:0000256" key="10">
    <source>
        <dbReference type="ARBA" id="ARBA00022989"/>
    </source>
</evidence>
<comment type="cofactor">
    <cofactor evidence="1 19">
        <name>Ca(2+)</name>
        <dbReference type="ChEBI" id="CHEBI:29108"/>
    </cofactor>
</comment>
<dbReference type="Gene3D" id="1.50.10.10">
    <property type="match status" value="1"/>
</dbReference>
<evidence type="ECO:0000256" key="18">
    <source>
        <dbReference type="PIRSR" id="PIRSR601382-1"/>
    </source>
</evidence>
<evidence type="ECO:0000256" key="13">
    <source>
        <dbReference type="ARBA" id="ARBA00023157"/>
    </source>
</evidence>
<dbReference type="OrthoDB" id="8118055at2759"/>
<dbReference type="GO" id="GO:0005783">
    <property type="term" value="C:endoplasmic reticulum"/>
    <property type="evidence" value="ECO:0007669"/>
    <property type="project" value="TreeGrafter"/>
</dbReference>
<protein>
    <recommendedName>
        <fullName evidence="21">alpha-1,2-Mannosidase</fullName>
        <ecNumber evidence="21">3.2.1.-</ecNumber>
    </recommendedName>
</protein>
<feature type="compositionally biased region" description="Basic and acidic residues" evidence="22">
    <location>
        <begin position="29"/>
        <end position="48"/>
    </location>
</feature>
<evidence type="ECO:0000256" key="9">
    <source>
        <dbReference type="ARBA" id="ARBA00022968"/>
    </source>
</evidence>
<evidence type="ECO:0000256" key="12">
    <source>
        <dbReference type="ARBA" id="ARBA00023136"/>
    </source>
</evidence>
<keyword evidence="11" id="KW-0333">Golgi apparatus</keyword>
<dbReference type="GO" id="GO:0005975">
    <property type="term" value="P:carbohydrate metabolic process"/>
    <property type="evidence" value="ECO:0007669"/>
    <property type="project" value="InterPro"/>
</dbReference>
<sequence>MILFLYLYNKLHFSSSYITPSQALKSFKEHQTVPPTTKRDEVTDKRVDTTTPRKVPPQACVTGRNFDKEKEWAAIIEESGRKTSQKSQERAEHVKQMMVHAWTGYKKHAWGANELAPISGNPHSGIFSGTRIGLTIVDSLDTLYTMGLFEEVQLGKMWLKENLTSHLNVSVQVSVFEFNIRFVGGLLSMFALTNECEYRDLAVLCADKLLPAFETPHGIPVAHIDLKHGLNTRFTNFGNAILSEFGTLHLEFFYLSHITGEFKYRNLVENIREKVTKANVNGLYGNHFSINTAKYMSSNLAVSLGGAGDSFYEYLFKSYLQSGKTDTHALKLYFDAMEAIIKEGLLQTSGGGLRYFGMKHTGLSHSAQRRMEHLACFIGGVIGLSAEYSKNQTATLQLAEDIATTCHESYVRAASGIGPESFEFDTSKGDAVSAGGDSGYHMRPEVVETWFFLSRVTKDRKYREWCWDFIKALDKYCKVKDGYVGLHDVYLRRTDSKGEPLKEDVQQSYFMAETLKYLYLIYKDESLLSLDSWVFNTEAHPLPVLHPFS</sequence>